<evidence type="ECO:0000259" key="5">
    <source>
        <dbReference type="PROSITE" id="PS50968"/>
    </source>
</evidence>
<evidence type="ECO:0000256" key="3">
    <source>
        <dbReference type="RuleBase" id="RU364072"/>
    </source>
</evidence>
<dbReference type="PROSITE" id="PS50968">
    <property type="entry name" value="BIOTINYL_LIPOYL"/>
    <property type="match status" value="1"/>
</dbReference>
<dbReference type="InterPro" id="IPR011053">
    <property type="entry name" value="Single_hybrid_motif"/>
</dbReference>
<name>A0A2T0MXF4_9ACTN</name>
<proteinExistence type="predicted"/>
<dbReference type="Pfam" id="PF00364">
    <property type="entry name" value="Biotin_lipoyl"/>
    <property type="match status" value="1"/>
</dbReference>
<comment type="pathway">
    <text evidence="3">Lipid metabolism; fatty acid biosynthesis.</text>
</comment>
<dbReference type="AlphaFoldDB" id="A0A2T0MXF4"/>
<keyword evidence="3" id="KW-0275">Fatty acid biosynthesis</keyword>
<dbReference type="PANTHER" id="PTHR45266:SF3">
    <property type="entry name" value="OXALOACETATE DECARBOXYLASE ALPHA CHAIN"/>
    <property type="match status" value="1"/>
</dbReference>
<keyword evidence="3" id="KW-0276">Fatty acid metabolism</keyword>
<dbReference type="Gene3D" id="2.40.50.100">
    <property type="match status" value="1"/>
</dbReference>
<reference evidence="6 7" key="1">
    <citation type="submission" date="2018-03" db="EMBL/GenBank/DDBJ databases">
        <title>Genomic Encyclopedia of Type Strains, Phase III (KMG-III): the genomes of soil and plant-associated and newly described type strains.</title>
        <authorList>
            <person name="Whitman W."/>
        </authorList>
    </citation>
    <scope>NUCLEOTIDE SEQUENCE [LARGE SCALE GENOMIC DNA]</scope>
    <source>
        <strain evidence="6 7">CGMCC 4.7104</strain>
    </source>
</reference>
<evidence type="ECO:0000313" key="7">
    <source>
        <dbReference type="Proteomes" id="UP000238312"/>
    </source>
</evidence>
<keyword evidence="3" id="KW-0443">Lipid metabolism</keyword>
<dbReference type="CDD" id="cd06850">
    <property type="entry name" value="biotinyl_domain"/>
    <property type="match status" value="1"/>
</dbReference>
<dbReference type="GO" id="GO:0006633">
    <property type="term" value="P:fatty acid biosynthetic process"/>
    <property type="evidence" value="ECO:0007669"/>
    <property type="project" value="UniProtKB-UniPathway"/>
</dbReference>
<evidence type="ECO:0000256" key="4">
    <source>
        <dbReference type="SAM" id="MobiDB-lite"/>
    </source>
</evidence>
<accession>A0A2T0MXF4</accession>
<dbReference type="InterPro" id="IPR000089">
    <property type="entry name" value="Biotin_lipoyl"/>
</dbReference>
<sequence length="144" mass="15548">MNDAENLAHQLVTLLRQLPETPTRIRVQQGSNSLEVEWPDTATGPARPAPATEALDAPDDGAERMECVRAPMIGTFYRAAKPGAPPFVEEGAEVVAGQQVGVIESMKLMTPIETKCSGIVRRILVPDATSVEYDHPLIEIAMEG</sequence>
<evidence type="ECO:0000313" key="6">
    <source>
        <dbReference type="EMBL" id="PRX63777.1"/>
    </source>
</evidence>
<dbReference type="InterPro" id="IPR050709">
    <property type="entry name" value="Biotin_Carboxyl_Carrier/Decarb"/>
</dbReference>
<dbReference type="GO" id="GO:0009317">
    <property type="term" value="C:acetyl-CoA carboxylase complex"/>
    <property type="evidence" value="ECO:0007669"/>
    <property type="project" value="InterPro"/>
</dbReference>
<dbReference type="GO" id="GO:0003989">
    <property type="term" value="F:acetyl-CoA carboxylase activity"/>
    <property type="evidence" value="ECO:0007669"/>
    <property type="project" value="InterPro"/>
</dbReference>
<dbReference type="PANTHER" id="PTHR45266">
    <property type="entry name" value="OXALOACETATE DECARBOXYLASE ALPHA CHAIN"/>
    <property type="match status" value="1"/>
</dbReference>
<dbReference type="OrthoDB" id="9811735at2"/>
<feature type="region of interest" description="Disordered" evidence="4">
    <location>
        <begin position="26"/>
        <end position="61"/>
    </location>
</feature>
<evidence type="ECO:0000256" key="1">
    <source>
        <dbReference type="ARBA" id="ARBA00017562"/>
    </source>
</evidence>
<protein>
    <recommendedName>
        <fullName evidence="1 3">Biotin carboxyl carrier protein of acetyl-CoA carboxylase</fullName>
    </recommendedName>
</protein>
<evidence type="ECO:0000256" key="2">
    <source>
        <dbReference type="ARBA" id="ARBA00023267"/>
    </source>
</evidence>
<dbReference type="EMBL" id="PVNG01000010">
    <property type="protein sequence ID" value="PRX63777.1"/>
    <property type="molecule type" value="Genomic_DNA"/>
</dbReference>
<keyword evidence="2 3" id="KW-0092">Biotin</keyword>
<keyword evidence="3" id="KW-0444">Lipid biosynthesis</keyword>
<dbReference type="Proteomes" id="UP000238312">
    <property type="component" value="Unassembled WGS sequence"/>
</dbReference>
<comment type="caution">
    <text evidence="6">The sequence shown here is derived from an EMBL/GenBank/DDBJ whole genome shotgun (WGS) entry which is preliminary data.</text>
</comment>
<feature type="domain" description="Lipoyl-binding" evidence="5">
    <location>
        <begin position="65"/>
        <end position="141"/>
    </location>
</feature>
<dbReference type="RefSeq" id="WP_106243254.1">
    <property type="nucleotide sequence ID" value="NZ_JBFAIB010000001.1"/>
</dbReference>
<gene>
    <name evidence="6" type="ORF">B0I32_110229</name>
</gene>
<dbReference type="PRINTS" id="PR01071">
    <property type="entry name" value="ACOABIOTINCC"/>
</dbReference>
<keyword evidence="7" id="KW-1185">Reference proteome</keyword>
<feature type="compositionally biased region" description="Low complexity" evidence="4">
    <location>
        <begin position="41"/>
        <end position="54"/>
    </location>
</feature>
<dbReference type="SUPFAM" id="SSF51230">
    <property type="entry name" value="Single hybrid motif"/>
    <property type="match status" value="1"/>
</dbReference>
<organism evidence="6 7">
    <name type="scientific">Nonomuraea fuscirosea</name>
    <dbReference type="NCBI Taxonomy" id="1291556"/>
    <lineage>
        <taxon>Bacteria</taxon>
        <taxon>Bacillati</taxon>
        <taxon>Actinomycetota</taxon>
        <taxon>Actinomycetes</taxon>
        <taxon>Streptosporangiales</taxon>
        <taxon>Streptosporangiaceae</taxon>
        <taxon>Nonomuraea</taxon>
    </lineage>
</organism>
<comment type="function">
    <text evidence="3">This protein is a component of the acetyl coenzyme A carboxylase complex; first, biotin carboxylase catalyzes the carboxylation of the carrier protein and then the transcarboxylase transfers the carboxyl group to form malonyl-CoA.</text>
</comment>
<dbReference type="UniPathway" id="UPA00094"/>
<dbReference type="InterPro" id="IPR001249">
    <property type="entry name" value="AcCoA_biotinCC"/>
</dbReference>